<dbReference type="HOGENOM" id="CLU_029861_1_1_1"/>
<proteinExistence type="predicted"/>
<dbReference type="RefSeq" id="XP_007779883.1">
    <property type="nucleotide sequence ID" value="XM_007781693.1"/>
</dbReference>
<evidence type="ECO:0000313" key="6">
    <source>
        <dbReference type="EMBL" id="EON64566.1"/>
    </source>
</evidence>
<dbReference type="OrthoDB" id="2012278at2759"/>
<dbReference type="PANTHER" id="PTHR13608">
    <property type="entry name" value="ARMADILLO-LIKE HELICAL DOMAIN-CONTAINING PROTEIN 3"/>
    <property type="match status" value="1"/>
</dbReference>
<evidence type="ECO:0000256" key="1">
    <source>
        <dbReference type="ARBA" id="ARBA00004370"/>
    </source>
</evidence>
<accession>R7YSE7</accession>
<feature type="domain" description="Armadillo-like helical" evidence="5">
    <location>
        <begin position="398"/>
        <end position="623"/>
    </location>
</feature>
<keyword evidence="7" id="KW-1185">Reference proteome</keyword>
<dbReference type="EMBL" id="JH767569">
    <property type="protein sequence ID" value="EON64566.1"/>
    <property type="molecule type" value="Genomic_DNA"/>
</dbReference>
<dbReference type="PANTHER" id="PTHR13608:SF3">
    <property type="entry name" value="ARMADILLO-LIKE HELICAL DOMAIN-CONTAINING PROTEIN 3"/>
    <property type="match status" value="1"/>
</dbReference>
<dbReference type="InterPro" id="IPR039868">
    <property type="entry name" value="ARMD3-like"/>
</dbReference>
<name>R7YSE7_CONA1</name>
<dbReference type="GO" id="GO:0005829">
    <property type="term" value="C:cytosol"/>
    <property type="evidence" value="ECO:0007669"/>
    <property type="project" value="TreeGrafter"/>
</dbReference>
<evidence type="ECO:0000259" key="5">
    <source>
        <dbReference type="SMART" id="SM01158"/>
    </source>
</evidence>
<reference evidence="7" key="1">
    <citation type="submission" date="2012-06" db="EMBL/GenBank/DDBJ databases">
        <title>The genome sequence of Coniosporium apollinis CBS 100218.</title>
        <authorList>
            <consortium name="The Broad Institute Genome Sequencing Platform"/>
            <person name="Cuomo C."/>
            <person name="Gorbushina A."/>
            <person name="Noack S."/>
            <person name="Walker B."/>
            <person name="Young S.K."/>
            <person name="Zeng Q."/>
            <person name="Gargeya S."/>
            <person name="Fitzgerald M."/>
            <person name="Haas B."/>
            <person name="Abouelleil A."/>
            <person name="Alvarado L."/>
            <person name="Arachchi H.M."/>
            <person name="Berlin A.M."/>
            <person name="Chapman S.B."/>
            <person name="Goldberg J."/>
            <person name="Griggs A."/>
            <person name="Gujja S."/>
            <person name="Hansen M."/>
            <person name="Howarth C."/>
            <person name="Imamovic A."/>
            <person name="Larimer J."/>
            <person name="McCowan C."/>
            <person name="Montmayeur A."/>
            <person name="Murphy C."/>
            <person name="Neiman D."/>
            <person name="Pearson M."/>
            <person name="Priest M."/>
            <person name="Roberts A."/>
            <person name="Saif S."/>
            <person name="Shea T."/>
            <person name="Sisk P."/>
            <person name="Sykes S."/>
            <person name="Wortman J."/>
            <person name="Nusbaum C."/>
            <person name="Birren B."/>
        </authorList>
    </citation>
    <scope>NUCLEOTIDE SEQUENCE [LARGE SCALE GENOMIC DNA]</scope>
    <source>
        <strain evidence="7">CBS 100218</strain>
    </source>
</reference>
<gene>
    <name evidence="6" type="ORF">W97_03799</name>
</gene>
<dbReference type="GO" id="GO:0016020">
    <property type="term" value="C:membrane"/>
    <property type="evidence" value="ECO:0007669"/>
    <property type="project" value="UniProtKB-SubCell"/>
</dbReference>
<dbReference type="AlphaFoldDB" id="R7YSE7"/>
<keyword evidence="3" id="KW-1133">Transmembrane helix</keyword>
<organism evidence="6 7">
    <name type="scientific">Coniosporium apollinis (strain CBS 100218)</name>
    <name type="common">Rock-inhabiting black yeast</name>
    <dbReference type="NCBI Taxonomy" id="1168221"/>
    <lineage>
        <taxon>Eukaryota</taxon>
        <taxon>Fungi</taxon>
        <taxon>Dikarya</taxon>
        <taxon>Ascomycota</taxon>
        <taxon>Pezizomycotina</taxon>
        <taxon>Dothideomycetes</taxon>
        <taxon>Dothideomycetes incertae sedis</taxon>
        <taxon>Coniosporium</taxon>
    </lineage>
</organism>
<sequence>MEPSPLTQQTRPAVFKPKVVQLYEQLFEEAVEKPEGFWHELFLLKPDAASLRNALADLSADDLLHQQSISQQLLLRAIDRIKSHTSPSDEVALDTLTVFLGAVLSKRYTNPSSDVMSVLAGLHAADAVLSDFVSTLDGVMRNGRSLQIRLKAVRAALAMTSGAYQTGLVSYFIHRDLFPSLMKLVQESVSGSDILDPFVLLGLLTNYNKFEFQNPYRSRLNDFVNDAAIQKMVLCVGSTCSSMRDKYVTIQDDSPAEWSIGSTLSYFGLGALTPKSRPTTPTPPVEEASKSFAAMPGPEVAILLPTYDFANANKLFCFTLVTLSPDIKTEPSPISSFLSFVSYLIQHAHRTTRASLYTYLSLSILQILVEDQALAKRVCSDESKTSVRLCRQRQPYLPYIKSERVLASVILDIMIDGINHNLRRRLDVELYRLCIGILLRNISFLSRTRVRLAYHWSELWRSLLSCIRFLTTYAEDLRLLPGAQELINDLVNLIALSMSTGEAFLPDPASYDDLFYKLVETGDILTKFRDAYDLSKQASASSIDTLISVSSHYHALLEEGKGKARSKNLSPNEVNQIIKQGYETLSIQAREGLDQWGEFREADHKAVLKRIARLAVADAKDLLQER</sequence>
<dbReference type="Pfam" id="PF08427">
    <property type="entry name" value="ARMH3_C"/>
    <property type="match status" value="1"/>
</dbReference>
<dbReference type="GeneID" id="19901110"/>
<keyword evidence="4" id="KW-0472">Membrane</keyword>
<evidence type="ECO:0000256" key="3">
    <source>
        <dbReference type="ARBA" id="ARBA00022989"/>
    </source>
</evidence>
<dbReference type="Proteomes" id="UP000016924">
    <property type="component" value="Unassembled WGS sequence"/>
</dbReference>
<dbReference type="SMART" id="SM01158">
    <property type="entry name" value="DUF1741"/>
    <property type="match status" value="1"/>
</dbReference>
<protein>
    <recommendedName>
        <fullName evidence="5">Armadillo-like helical domain-containing protein</fullName>
    </recommendedName>
</protein>
<dbReference type="eggNOG" id="KOG4654">
    <property type="taxonomic scope" value="Eukaryota"/>
</dbReference>
<dbReference type="OMA" id="YEATHLN"/>
<comment type="subcellular location">
    <subcellularLocation>
        <location evidence="1">Membrane</location>
    </subcellularLocation>
</comment>
<evidence type="ECO:0000313" key="7">
    <source>
        <dbReference type="Proteomes" id="UP000016924"/>
    </source>
</evidence>
<evidence type="ECO:0000256" key="2">
    <source>
        <dbReference type="ARBA" id="ARBA00022692"/>
    </source>
</evidence>
<evidence type="ECO:0000256" key="4">
    <source>
        <dbReference type="ARBA" id="ARBA00023136"/>
    </source>
</evidence>
<dbReference type="InterPro" id="IPR013636">
    <property type="entry name" value="ARMH3_C"/>
</dbReference>
<keyword evidence="2" id="KW-0812">Transmembrane</keyword>